<dbReference type="InterPro" id="IPR036116">
    <property type="entry name" value="FN3_sf"/>
</dbReference>
<organism evidence="3 4">
    <name type="scientific">Glossina pallidipes</name>
    <name type="common">Tsetse fly</name>
    <dbReference type="NCBI Taxonomy" id="7398"/>
    <lineage>
        <taxon>Eukaryota</taxon>
        <taxon>Metazoa</taxon>
        <taxon>Ecdysozoa</taxon>
        <taxon>Arthropoda</taxon>
        <taxon>Hexapoda</taxon>
        <taxon>Insecta</taxon>
        <taxon>Pterygota</taxon>
        <taxon>Neoptera</taxon>
        <taxon>Endopterygota</taxon>
        <taxon>Diptera</taxon>
        <taxon>Brachycera</taxon>
        <taxon>Muscomorpha</taxon>
        <taxon>Hippoboscoidea</taxon>
        <taxon>Glossinidae</taxon>
        <taxon>Glossina</taxon>
    </lineage>
</organism>
<feature type="compositionally biased region" description="Polar residues" evidence="1">
    <location>
        <begin position="602"/>
        <end position="611"/>
    </location>
</feature>
<dbReference type="EnsemblMetazoa" id="GPAI027848-RA">
    <property type="protein sequence ID" value="GPAI027848-PA"/>
    <property type="gene ID" value="GPAI027848"/>
</dbReference>
<dbReference type="GO" id="GO:0005634">
    <property type="term" value="C:nucleus"/>
    <property type="evidence" value="ECO:0007669"/>
    <property type="project" value="TreeGrafter"/>
</dbReference>
<dbReference type="VEuPathDB" id="VectorBase:GPAI027848"/>
<dbReference type="Pfam" id="PF16794">
    <property type="entry name" value="fn3_4"/>
    <property type="match status" value="1"/>
</dbReference>
<feature type="region of interest" description="Disordered" evidence="1">
    <location>
        <begin position="509"/>
        <end position="729"/>
    </location>
</feature>
<protein>
    <submittedName>
        <fullName evidence="3">Fibronectin type-III domain-containing protein</fullName>
    </submittedName>
</protein>
<dbReference type="Proteomes" id="UP000092445">
    <property type="component" value="Unassembled WGS sequence"/>
</dbReference>
<dbReference type="SUPFAM" id="SSF49265">
    <property type="entry name" value="Fibronectin type III"/>
    <property type="match status" value="1"/>
</dbReference>
<feature type="compositionally biased region" description="Polar residues" evidence="1">
    <location>
        <begin position="1176"/>
        <end position="1206"/>
    </location>
</feature>
<dbReference type="GO" id="GO:0005667">
    <property type="term" value="C:transcription regulator complex"/>
    <property type="evidence" value="ECO:0007669"/>
    <property type="project" value="TreeGrafter"/>
</dbReference>
<feature type="compositionally biased region" description="Polar residues" evidence="1">
    <location>
        <begin position="555"/>
        <end position="573"/>
    </location>
</feature>
<dbReference type="GO" id="GO:0003712">
    <property type="term" value="F:transcription coregulator activity"/>
    <property type="evidence" value="ECO:0007669"/>
    <property type="project" value="TreeGrafter"/>
</dbReference>
<dbReference type="GO" id="GO:0006355">
    <property type="term" value="P:regulation of DNA-templated transcription"/>
    <property type="evidence" value="ECO:0007669"/>
    <property type="project" value="TreeGrafter"/>
</dbReference>
<name>A0A1A9ZX56_GLOPL</name>
<evidence type="ECO:0000313" key="4">
    <source>
        <dbReference type="Proteomes" id="UP000092445"/>
    </source>
</evidence>
<dbReference type="Gene3D" id="2.60.40.10">
    <property type="entry name" value="Immunoglobulins"/>
    <property type="match status" value="1"/>
</dbReference>
<feature type="compositionally biased region" description="Polar residues" evidence="1">
    <location>
        <begin position="1084"/>
        <end position="1102"/>
    </location>
</feature>
<dbReference type="PANTHER" id="PTHR23210">
    <property type="entry name" value="ACTIVATING TRANSCRIPTION FACTOR 7 INTERACTING PROTEIN"/>
    <property type="match status" value="1"/>
</dbReference>
<feature type="compositionally biased region" description="Basic and acidic residues" evidence="1">
    <location>
        <begin position="399"/>
        <end position="421"/>
    </location>
</feature>
<dbReference type="PROSITE" id="PS50853">
    <property type="entry name" value="FN3"/>
    <property type="match status" value="1"/>
</dbReference>
<feature type="region of interest" description="Disordered" evidence="1">
    <location>
        <begin position="1083"/>
        <end position="1103"/>
    </location>
</feature>
<proteinExistence type="predicted"/>
<feature type="compositionally biased region" description="Basic and acidic residues" evidence="1">
    <location>
        <begin position="651"/>
        <end position="668"/>
    </location>
</feature>
<feature type="compositionally biased region" description="Basic and acidic residues" evidence="1">
    <location>
        <begin position="574"/>
        <end position="590"/>
    </location>
</feature>
<feature type="region of interest" description="Disordered" evidence="1">
    <location>
        <begin position="753"/>
        <end position="777"/>
    </location>
</feature>
<accession>A0A1A9ZX56</accession>
<reference evidence="4" key="1">
    <citation type="submission" date="2014-03" db="EMBL/GenBank/DDBJ databases">
        <authorList>
            <person name="Aksoy S."/>
            <person name="Warren W."/>
            <person name="Wilson R.K."/>
        </authorList>
    </citation>
    <scope>NUCLEOTIDE SEQUENCE [LARGE SCALE GENOMIC DNA]</scope>
    <source>
        <strain evidence="4">IAEA</strain>
    </source>
</reference>
<dbReference type="PANTHER" id="PTHR23210:SF26">
    <property type="entry name" value="ACTIVATING TRANSCRIPTION FACTOR 7-INTERACTING PROTEIN 1"/>
    <property type="match status" value="1"/>
</dbReference>
<evidence type="ECO:0000256" key="1">
    <source>
        <dbReference type="SAM" id="MobiDB-lite"/>
    </source>
</evidence>
<feature type="region of interest" description="Disordered" evidence="1">
    <location>
        <begin position="399"/>
        <end position="486"/>
    </location>
</feature>
<keyword evidence="4" id="KW-1185">Reference proteome</keyword>
<reference evidence="3" key="2">
    <citation type="submission" date="2020-05" db="UniProtKB">
        <authorList>
            <consortium name="EnsemblMetazoa"/>
        </authorList>
    </citation>
    <scope>IDENTIFICATION</scope>
    <source>
        <strain evidence="3">IAEA</strain>
    </source>
</reference>
<dbReference type="InterPro" id="IPR056565">
    <property type="entry name" value="Fn3_ATF7IP"/>
</dbReference>
<sequence length="1392" mass="152681">MMEIKQNTSMDFNDLMSTSKSDVNTSVNDGDSVMTDLTLNNLENHLITTASEKSSPITDDVVSSLIGIDNDLDVPVSAELEDVLLAGDDVVSSSDNIGATVVAPNPTIVNSDKLDSLTSIISSTNDERNVGDDLDTLLSKINDIVQDDPVKNAELKEQGEEDKRSTEKIILSIEKENHVEKSDSTTEKPEIFANKKDKEIIEEIDTKTKHKLEIKIDKSKAVDEVISQTGKIEIVIGPPPENLIKSTEKSQKNLSLVQEIVETSEEAAVASSSSTIDEVPTKENLTLTQDISDNSVVRSDKSPLITTKDFTAIEENVAAEKKTTPEIIKENKTEEEQKIIKDTETSIGKAESAVISTVESNKDAAKGKTKETVEVNCAEKDGKMPTLCLDDDELQCHQPKEAQAEQLELKKEGEEKRKKAPPDNVAQKEPSVSKPDLEGSDDEIEFFVEKSDESLMETDDVSTTEGKKSLQPEKTVGKGQDKSETLTEISITTNEKDTISNCKENVEDVVVLDDEEEDDETNKLKTMKDGEMKSKPTLDPIVTGNMKDLSEENKTINQEPSDQSKPSLQPDNSDNARDDFSSEKSVEEKCSTPVADADEMASNCSSSSNLLQEAKPVEGASEDPSLAEADNENEDDDDNEDNDADLEIVETELKVEGGEERNEDEPASKRTRLNQENEESTNTESLNVERLESTETQDEDKTATKTQPEKEEQTAVNSKEEKMEGSVVAVKRSHDVIEIEGDDVPENLDQCKKFKSAETPPKQEPISSPATNEEKSSVKLSGSLKFVPSDTPIPLYPPPIFDEAANSKEYKLSLDFYKKFHKSFNKMTKQDLEELVLQKLVEAIIHKSEFADMRDLVEKQEKIICSQRNKLTELTKQFRDLEMVHSRVVKDIEQRNSQFIMPVKITRAVGLQVYIPNKKPLAETGGSSTQCSPQRPQGPLAQQLVTPQRPIAHNVSGSESLSASSSRINNIMPTAVVPVNVRRGCVQKITPTRPMNSAAASSTPNSSNSVVYRTNSLSTTANQLAQPRILNKNIGSNASATVNSGSGTVGGNATMQRSQFSVPARDPQRQQLQQQPPQLIRTVSPASGQRASTPNVNTQSKPLGTDIMQRRSDIMVAANNNNNATTSATPLVVMENYLSSINHLSGTNTSVSITPAKPKEKAVIDLTDEDEAPSASPASVSTGSAVISTTSQRRSLPSQSNFNTPMPYSRPAPPLARVTPSNQIAANKLRAIAPMPNAKNSIYSGLSAPSGTSITRLNMSANSPAQQRLKYSHPAPLPTTPPQNFNPSWKLPPPRPTIRISNLDNGIVISWTMEESLDHYDDCVSYQIYAYQETAGPPSVDSWRHVGDVKAMLLPMAVTLTQFQEGQRYYFAVRAVDCHQRYGPFSLPKTWS</sequence>
<evidence type="ECO:0000313" key="3">
    <source>
        <dbReference type="EnsemblMetazoa" id="GPAI027848-PA"/>
    </source>
</evidence>
<evidence type="ECO:0000259" key="2">
    <source>
        <dbReference type="PROSITE" id="PS50853"/>
    </source>
</evidence>
<feature type="compositionally biased region" description="Acidic residues" evidence="1">
    <location>
        <begin position="629"/>
        <end position="650"/>
    </location>
</feature>
<dbReference type="STRING" id="7398.A0A1A9ZX56"/>
<feature type="domain" description="Fibronectin type-III" evidence="2">
    <location>
        <begin position="1292"/>
        <end position="1392"/>
    </location>
</feature>
<feature type="compositionally biased region" description="Basic and acidic residues" evidence="1">
    <location>
        <begin position="521"/>
        <end position="536"/>
    </location>
</feature>
<feature type="compositionally biased region" description="Basic and acidic residues" evidence="1">
    <location>
        <begin position="465"/>
        <end position="485"/>
    </location>
</feature>
<feature type="region of interest" description="Disordered" evidence="1">
    <location>
        <begin position="1167"/>
        <end position="1207"/>
    </location>
</feature>
<dbReference type="InterPro" id="IPR013783">
    <property type="entry name" value="Ig-like_fold"/>
</dbReference>
<feature type="compositionally biased region" description="Acidic residues" evidence="1">
    <location>
        <begin position="510"/>
        <end position="520"/>
    </location>
</feature>
<feature type="compositionally biased region" description="Basic and acidic residues" evidence="1">
    <location>
        <begin position="687"/>
        <end position="724"/>
    </location>
</feature>
<dbReference type="InterPro" id="IPR026085">
    <property type="entry name" value="ATF7-int"/>
</dbReference>
<dbReference type="InterPro" id="IPR003961">
    <property type="entry name" value="FN3_dom"/>
</dbReference>